<dbReference type="AlphaFoldDB" id="A0A212L7E2"/>
<dbReference type="PROSITE" id="PS50830">
    <property type="entry name" value="TNASE_3"/>
    <property type="match status" value="1"/>
</dbReference>
<protein>
    <submittedName>
        <fullName evidence="3">Micrococcal nuclease-like nuclease</fullName>
    </submittedName>
</protein>
<dbReference type="EMBL" id="FMJD01000003">
    <property type="protein sequence ID" value="SCM73493.1"/>
    <property type="molecule type" value="Genomic_DNA"/>
</dbReference>
<gene>
    <name evidence="3" type="ORF">KL86PLE_110089</name>
</gene>
<evidence type="ECO:0000259" key="2">
    <source>
        <dbReference type="PROSITE" id="PS50830"/>
    </source>
</evidence>
<evidence type="ECO:0000256" key="1">
    <source>
        <dbReference type="SAM" id="SignalP"/>
    </source>
</evidence>
<dbReference type="InterPro" id="IPR016071">
    <property type="entry name" value="Staphylococal_nuclease_OB-fold"/>
</dbReference>
<dbReference type="InterPro" id="IPR035437">
    <property type="entry name" value="SNase_OB-fold_sf"/>
</dbReference>
<dbReference type="RefSeq" id="WP_288199511.1">
    <property type="nucleotide sequence ID" value="NZ_LT608334.1"/>
</dbReference>
<evidence type="ECO:0000313" key="3">
    <source>
        <dbReference type="EMBL" id="SCM73493.1"/>
    </source>
</evidence>
<feature type="chain" id="PRO_5012690890" evidence="1">
    <location>
        <begin position="19"/>
        <end position="145"/>
    </location>
</feature>
<dbReference type="Gene3D" id="2.40.50.90">
    <property type="match status" value="1"/>
</dbReference>
<accession>A0A212L7E2</accession>
<name>A0A212L7E2_9HYPH</name>
<reference evidence="3" key="1">
    <citation type="submission" date="2016-08" db="EMBL/GenBank/DDBJ databases">
        <authorList>
            <person name="Seilhamer J.J."/>
        </authorList>
    </citation>
    <scope>NUCLEOTIDE SEQUENCE</scope>
    <source>
        <strain evidence="3">86</strain>
    </source>
</reference>
<feature type="signal peptide" evidence="1">
    <location>
        <begin position="1"/>
        <end position="18"/>
    </location>
</feature>
<feature type="domain" description="TNase-like" evidence="2">
    <location>
        <begin position="31"/>
        <end position="125"/>
    </location>
</feature>
<proteinExistence type="predicted"/>
<dbReference type="Pfam" id="PF00565">
    <property type="entry name" value="SNase"/>
    <property type="match status" value="1"/>
</dbReference>
<keyword evidence="1" id="KW-0732">Signal</keyword>
<dbReference type="SUPFAM" id="SSF50199">
    <property type="entry name" value="Staphylococcal nuclease"/>
    <property type="match status" value="1"/>
</dbReference>
<organism evidence="3">
    <name type="scientific">uncultured Pleomorphomonas sp</name>
    <dbReference type="NCBI Taxonomy" id="442121"/>
    <lineage>
        <taxon>Bacteria</taxon>
        <taxon>Pseudomonadati</taxon>
        <taxon>Pseudomonadota</taxon>
        <taxon>Alphaproteobacteria</taxon>
        <taxon>Hyphomicrobiales</taxon>
        <taxon>Pleomorphomonadaceae</taxon>
        <taxon>Pleomorphomonas</taxon>
        <taxon>environmental samples</taxon>
    </lineage>
</organism>
<sequence length="145" mass="15710">MRLRSLALAILLATPATAGIQPPEPVRGPIRVIDGDTVRLASGEIVRIYNIDAPETHRPRCPAEKRIGEAAATALRAWMTVPDVTISRGEPATGRLRDRYGRTLASLSTAYEGDVGDRLVALGLALPWRTGKAAHDARARHWCGR</sequence>